<protein>
    <submittedName>
        <fullName evidence="1">Uncharacterized protein</fullName>
    </submittedName>
</protein>
<reference evidence="1" key="1">
    <citation type="submission" date="2009-12" db="EMBL/GenBank/DDBJ databases">
        <authorList>
            <person name="Weinstock G."/>
            <person name="Sodergren E."/>
            <person name="Clifton S."/>
            <person name="Fulton L."/>
            <person name="Fulton B."/>
            <person name="Courtney L."/>
            <person name="Fronick C."/>
            <person name="Harrison M."/>
            <person name="Strong C."/>
            <person name="Farmer C."/>
            <person name="Delahaunty K."/>
            <person name="Markovic C."/>
            <person name="Hall O."/>
            <person name="Minx P."/>
            <person name="Tomlinson C."/>
            <person name="Mitreva M."/>
            <person name="Nelson J."/>
            <person name="Hou S."/>
            <person name="Wollam A."/>
            <person name="Pepin K.H."/>
            <person name="Johnson M."/>
            <person name="Bhonagiri V."/>
            <person name="Nash W.E."/>
            <person name="Warren W."/>
            <person name="Chinwalla A."/>
            <person name="Mardis E.R."/>
            <person name="Wilson R.K."/>
        </authorList>
    </citation>
    <scope>NUCLEOTIDE SEQUENCE [LARGE SCALE GENOMIC DNA]</scope>
    <source>
        <strain evidence="1">DSM 15176</strain>
    </source>
</reference>
<sequence length="46" mass="5359">MVFSGIQQFLQLVARDTVLYNSSRVCVFRPLRGKTQHRFIHPLLSV</sequence>
<proteinExistence type="predicted"/>
<name>D1PPT9_9FIRM</name>
<dbReference type="HOGENOM" id="CLU_3189832_0_0_9"/>
<evidence type="ECO:0000313" key="2">
    <source>
        <dbReference type="Proteomes" id="UP000003438"/>
    </source>
</evidence>
<comment type="caution">
    <text evidence="1">The sequence shown here is derived from an EMBL/GenBank/DDBJ whole genome shotgun (WGS) entry which is preliminary data.</text>
</comment>
<evidence type="ECO:0000313" key="1">
    <source>
        <dbReference type="EMBL" id="EFB75284.1"/>
    </source>
</evidence>
<accession>D1PPT9</accession>
<dbReference type="Proteomes" id="UP000003438">
    <property type="component" value="Unassembled WGS sequence"/>
</dbReference>
<dbReference type="AlphaFoldDB" id="D1PPT9"/>
<dbReference type="EMBL" id="ACBY02000029">
    <property type="protein sequence ID" value="EFB75284.1"/>
    <property type="molecule type" value="Genomic_DNA"/>
</dbReference>
<keyword evidence="2" id="KW-1185">Reference proteome</keyword>
<gene>
    <name evidence="1" type="ORF">SUBVAR_06405</name>
</gene>
<organism evidence="1 2">
    <name type="scientific">Subdoligranulum variabile DSM 15176</name>
    <dbReference type="NCBI Taxonomy" id="411471"/>
    <lineage>
        <taxon>Bacteria</taxon>
        <taxon>Bacillati</taxon>
        <taxon>Bacillota</taxon>
        <taxon>Clostridia</taxon>
        <taxon>Eubacteriales</taxon>
        <taxon>Oscillospiraceae</taxon>
        <taxon>Subdoligranulum</taxon>
    </lineage>
</organism>